<accession>A0A917X8A1</accession>
<dbReference type="Pfam" id="PF00227">
    <property type="entry name" value="Proteasome"/>
    <property type="match status" value="1"/>
</dbReference>
<dbReference type="RefSeq" id="WP_190257988.1">
    <property type="nucleotide sequence ID" value="NZ_BMPI01000123.1"/>
</dbReference>
<evidence type="ECO:0000256" key="2">
    <source>
        <dbReference type="ARBA" id="ARBA00022942"/>
    </source>
</evidence>
<feature type="compositionally biased region" description="Acidic residues" evidence="5">
    <location>
        <begin position="271"/>
        <end position="280"/>
    </location>
</feature>
<keyword evidence="2 3" id="KW-0647">Proteasome</keyword>
<dbReference type="InterPro" id="IPR022296">
    <property type="entry name" value="Proteasome_asu_bac"/>
</dbReference>
<proteinExistence type="inferred from homology"/>
<dbReference type="GO" id="GO:0010498">
    <property type="term" value="P:proteasomal protein catabolic process"/>
    <property type="evidence" value="ECO:0007669"/>
    <property type="project" value="UniProtKB-UniRule"/>
</dbReference>
<comment type="subcellular location">
    <subcellularLocation>
        <location evidence="3">Cytoplasm</location>
    </subcellularLocation>
</comment>
<organism evidence="6 7">
    <name type="scientific">Dactylosporangium sucinum</name>
    <dbReference type="NCBI Taxonomy" id="1424081"/>
    <lineage>
        <taxon>Bacteria</taxon>
        <taxon>Bacillati</taxon>
        <taxon>Actinomycetota</taxon>
        <taxon>Actinomycetes</taxon>
        <taxon>Micromonosporales</taxon>
        <taxon>Micromonosporaceae</taxon>
        <taxon>Dactylosporangium</taxon>
    </lineage>
</organism>
<reference evidence="6" key="2">
    <citation type="submission" date="2020-09" db="EMBL/GenBank/DDBJ databases">
        <authorList>
            <person name="Sun Q."/>
            <person name="Ohkuma M."/>
        </authorList>
    </citation>
    <scope>NUCLEOTIDE SEQUENCE</scope>
    <source>
        <strain evidence="6">JCM 19831</strain>
    </source>
</reference>
<dbReference type="GO" id="GO:0019941">
    <property type="term" value="P:modification-dependent protein catabolic process"/>
    <property type="evidence" value="ECO:0007669"/>
    <property type="project" value="UniProtKB-UniRule"/>
</dbReference>
<dbReference type="GO" id="GO:0004298">
    <property type="term" value="F:threonine-type endopeptidase activity"/>
    <property type="evidence" value="ECO:0007669"/>
    <property type="project" value="InterPro"/>
</dbReference>
<dbReference type="GO" id="GO:0019773">
    <property type="term" value="C:proteasome core complex, alpha-subunit complex"/>
    <property type="evidence" value="ECO:0007669"/>
    <property type="project" value="UniProtKB-UniRule"/>
</dbReference>
<evidence type="ECO:0000256" key="5">
    <source>
        <dbReference type="SAM" id="MobiDB-lite"/>
    </source>
</evidence>
<dbReference type="GO" id="GO:0005737">
    <property type="term" value="C:cytoplasm"/>
    <property type="evidence" value="ECO:0007669"/>
    <property type="project" value="UniProtKB-SubCell"/>
</dbReference>
<dbReference type="InterPro" id="IPR023332">
    <property type="entry name" value="Proteasome_alpha-type"/>
</dbReference>
<comment type="activity regulation">
    <text evidence="3">The formation of the proteasomal ATPase ARC-20S proteasome complex, likely via the docking of the C-termini of ARC into the intersubunit pockets in the alpha-rings, may trigger opening of the gate for substrate entry. Interconversion between the open-gate and close-gate conformations leads to a dynamic regulation of the 20S proteasome proteolysis activity.</text>
</comment>
<keyword evidence="7" id="KW-1185">Reference proteome</keyword>
<dbReference type="NCBIfam" id="TIGR03691">
    <property type="entry name" value="20S_bact_alpha"/>
    <property type="match status" value="1"/>
</dbReference>
<dbReference type="AlphaFoldDB" id="A0A917X8A1"/>
<feature type="compositionally biased region" description="Polar residues" evidence="5">
    <location>
        <begin position="255"/>
        <end position="270"/>
    </location>
</feature>
<comment type="pathway">
    <text evidence="3">Protein degradation; proteasomal Pup-dependent pathway.</text>
</comment>
<gene>
    <name evidence="6" type="primary">psmA</name>
    <name evidence="3" type="synonym">prcA</name>
    <name evidence="6" type="ORF">GCM10007977_108620</name>
</gene>
<evidence type="ECO:0000313" key="6">
    <source>
        <dbReference type="EMBL" id="GGM88878.1"/>
    </source>
</evidence>
<reference evidence="6" key="1">
    <citation type="journal article" date="2014" name="Int. J. Syst. Evol. Microbiol.">
        <title>Complete genome sequence of Corynebacterium casei LMG S-19264T (=DSM 44701T), isolated from a smear-ripened cheese.</title>
        <authorList>
            <consortium name="US DOE Joint Genome Institute (JGI-PGF)"/>
            <person name="Walter F."/>
            <person name="Albersmeier A."/>
            <person name="Kalinowski J."/>
            <person name="Ruckert C."/>
        </authorList>
    </citation>
    <scope>NUCLEOTIDE SEQUENCE</scope>
    <source>
        <strain evidence="6">JCM 19831</strain>
    </source>
</reference>
<dbReference type="Gene3D" id="3.60.20.10">
    <property type="entry name" value="Glutamine Phosphoribosylpyrophosphate, subunit 1, domain 1"/>
    <property type="match status" value="1"/>
</dbReference>
<name>A0A917X8A1_9ACTN</name>
<comment type="similarity">
    <text evidence="3 4">Belongs to the peptidase T1A family.</text>
</comment>
<sequence length="280" mass="30118">MAMQFYASPEQIMRDRSEYARKGIARGRSVVVLSYQGGVLFVAENLSTALHKVSEIYDRIGFAAVGRYPEFENLRSAGVRLADFHGYSYGRRDVTGRQIANAYARTLGAIFTEQQKPFEVEICVAEVGATAEDDELYRITYDGSVQDEPGLVTMGGQSDAISGAVKTRLRPDQTLAEALKLAVEGLGSVGGENGQPRKLAANQLEVAVLDRNRPGRTFRRLTGLALTAILEDTAKPAAEPEAGLEDKPQPPASPSTPADNASGPAPSTTEAPDEDKPESE</sequence>
<comment type="caution">
    <text evidence="6">The sequence shown here is derived from an EMBL/GenBank/DDBJ whole genome shotgun (WGS) entry which is preliminary data.</text>
</comment>
<comment type="function">
    <text evidence="3">Component of the proteasome core, a large protease complex with broad specificity involved in protein degradation.</text>
</comment>
<evidence type="ECO:0000256" key="4">
    <source>
        <dbReference type="PROSITE-ProRule" id="PRU00808"/>
    </source>
</evidence>
<dbReference type="InterPro" id="IPR029055">
    <property type="entry name" value="Ntn_hydrolases_N"/>
</dbReference>
<dbReference type="Proteomes" id="UP000642070">
    <property type="component" value="Unassembled WGS sequence"/>
</dbReference>
<evidence type="ECO:0000256" key="3">
    <source>
        <dbReference type="HAMAP-Rule" id="MF_00289"/>
    </source>
</evidence>
<dbReference type="SUPFAM" id="SSF56235">
    <property type="entry name" value="N-terminal nucleophile aminohydrolases (Ntn hydrolases)"/>
    <property type="match status" value="1"/>
</dbReference>
<evidence type="ECO:0000256" key="1">
    <source>
        <dbReference type="ARBA" id="ARBA00022490"/>
    </source>
</evidence>
<dbReference type="InterPro" id="IPR001353">
    <property type="entry name" value="Proteasome_sua/b"/>
</dbReference>
<dbReference type="CDD" id="cd01906">
    <property type="entry name" value="proteasome_protease_HslV"/>
    <property type="match status" value="1"/>
</dbReference>
<dbReference type="PROSITE" id="PS51475">
    <property type="entry name" value="PROTEASOME_ALPHA_2"/>
    <property type="match status" value="1"/>
</dbReference>
<comment type="subunit">
    <text evidence="3">The 20S proteasome core is composed of 14 alpha and 14 beta subunits that assemble into four stacked heptameric rings, resulting in a barrel-shaped structure. The two inner rings, each composed of seven catalytic beta subunits, are sandwiched by two outer rings, each composed of seven alpha subunits. The catalytic chamber with the active sites is on the inside of the barrel. Has a gated structure, the ends of the cylinder being occluded by the N-termini of the alpha-subunits. Is capped by the proteasome-associated ATPase, ARC.</text>
</comment>
<keyword evidence="1 3" id="KW-0963">Cytoplasm</keyword>
<feature type="region of interest" description="Disordered" evidence="5">
    <location>
        <begin position="232"/>
        <end position="280"/>
    </location>
</feature>
<dbReference type="EMBL" id="BMPI01000123">
    <property type="protein sequence ID" value="GGM88878.1"/>
    <property type="molecule type" value="Genomic_DNA"/>
</dbReference>
<dbReference type="InterPro" id="IPR050115">
    <property type="entry name" value="Proteasome_alpha"/>
</dbReference>
<dbReference type="HAMAP" id="MF_00289_B">
    <property type="entry name" value="Proteasome_A_B"/>
    <property type="match status" value="1"/>
</dbReference>
<dbReference type="PANTHER" id="PTHR11599">
    <property type="entry name" value="PROTEASOME SUBUNIT ALPHA/BETA"/>
    <property type="match status" value="1"/>
</dbReference>
<protein>
    <recommendedName>
        <fullName evidence="3">Proteasome subunit alpha</fullName>
    </recommendedName>
    <alternativeName>
        <fullName evidence="3">20S proteasome alpha subunit</fullName>
    </alternativeName>
    <alternativeName>
        <fullName evidence="3">Proteasome core protein PrcA</fullName>
    </alternativeName>
</protein>
<evidence type="ECO:0000313" key="7">
    <source>
        <dbReference type="Proteomes" id="UP000642070"/>
    </source>
</evidence>